<dbReference type="PANTHER" id="PTHR12570:SF92">
    <property type="entry name" value="SPICHTHYIN, ISOFORM B"/>
    <property type="match status" value="1"/>
</dbReference>
<dbReference type="InterPro" id="IPR037185">
    <property type="entry name" value="EmrE-like"/>
</dbReference>
<feature type="compositionally biased region" description="Polar residues" evidence="5">
    <location>
        <begin position="572"/>
        <end position="603"/>
    </location>
</feature>
<feature type="transmembrane region" description="Helical" evidence="6">
    <location>
        <begin position="136"/>
        <end position="154"/>
    </location>
</feature>
<name>A0A1E1LIK7_9HELO</name>
<evidence type="ECO:0000256" key="5">
    <source>
        <dbReference type="SAM" id="MobiDB-lite"/>
    </source>
</evidence>
<evidence type="ECO:0000256" key="3">
    <source>
        <dbReference type="ARBA" id="ARBA00022989"/>
    </source>
</evidence>
<feature type="region of interest" description="Disordered" evidence="5">
    <location>
        <begin position="549"/>
        <end position="758"/>
    </location>
</feature>
<evidence type="ECO:0000313" key="8">
    <source>
        <dbReference type="Proteomes" id="UP000178129"/>
    </source>
</evidence>
<feature type="transmembrane region" description="Helical" evidence="6">
    <location>
        <begin position="83"/>
        <end position="102"/>
    </location>
</feature>
<comment type="subcellular location">
    <subcellularLocation>
        <location evidence="1">Membrane</location>
        <topology evidence="1">Multi-pass membrane protein</topology>
    </subcellularLocation>
</comment>
<dbReference type="PANTHER" id="PTHR12570">
    <property type="match status" value="1"/>
</dbReference>
<dbReference type="GO" id="GO:0015095">
    <property type="term" value="F:magnesium ion transmembrane transporter activity"/>
    <property type="evidence" value="ECO:0007669"/>
    <property type="project" value="InterPro"/>
</dbReference>
<keyword evidence="2 6" id="KW-0812">Transmembrane</keyword>
<feature type="transmembrane region" description="Helical" evidence="6">
    <location>
        <begin position="242"/>
        <end position="261"/>
    </location>
</feature>
<feature type="transmembrane region" description="Helical" evidence="6">
    <location>
        <begin position="303"/>
        <end position="321"/>
    </location>
</feature>
<comment type="caution">
    <text evidence="7">The sequence shown here is derived from an EMBL/GenBank/DDBJ whole genome shotgun (WGS) entry which is preliminary data.</text>
</comment>
<keyword evidence="4 6" id="KW-0472">Membrane</keyword>
<evidence type="ECO:0000256" key="2">
    <source>
        <dbReference type="ARBA" id="ARBA00022692"/>
    </source>
</evidence>
<dbReference type="GO" id="GO:0016020">
    <property type="term" value="C:membrane"/>
    <property type="evidence" value="ECO:0007669"/>
    <property type="project" value="UniProtKB-SubCell"/>
</dbReference>
<gene>
    <name evidence="7" type="ORF">RCO7_02894</name>
</gene>
<evidence type="ECO:0000256" key="1">
    <source>
        <dbReference type="ARBA" id="ARBA00004141"/>
    </source>
</evidence>
<dbReference type="Proteomes" id="UP000178129">
    <property type="component" value="Unassembled WGS sequence"/>
</dbReference>
<evidence type="ECO:0000313" key="7">
    <source>
        <dbReference type="EMBL" id="CZT10338.1"/>
    </source>
</evidence>
<dbReference type="STRING" id="914237.A0A1E1LIK7"/>
<accession>A0A1E1LIK7</accession>
<feature type="transmembrane region" description="Helical" evidence="6">
    <location>
        <begin position="34"/>
        <end position="57"/>
    </location>
</feature>
<feature type="compositionally biased region" description="Polar residues" evidence="5">
    <location>
        <begin position="416"/>
        <end position="428"/>
    </location>
</feature>
<evidence type="ECO:0000256" key="6">
    <source>
        <dbReference type="SAM" id="Phobius"/>
    </source>
</evidence>
<organism evidence="7 8">
    <name type="scientific">Rhynchosporium graminicola</name>
    <dbReference type="NCBI Taxonomy" id="2792576"/>
    <lineage>
        <taxon>Eukaryota</taxon>
        <taxon>Fungi</taxon>
        <taxon>Dikarya</taxon>
        <taxon>Ascomycota</taxon>
        <taxon>Pezizomycotina</taxon>
        <taxon>Leotiomycetes</taxon>
        <taxon>Helotiales</taxon>
        <taxon>Ploettnerulaceae</taxon>
        <taxon>Rhynchosporium</taxon>
    </lineage>
</organism>
<evidence type="ECO:0000256" key="4">
    <source>
        <dbReference type="ARBA" id="ARBA00023136"/>
    </source>
</evidence>
<keyword evidence="3 6" id="KW-1133">Transmembrane helix</keyword>
<keyword evidence="8" id="KW-1185">Reference proteome</keyword>
<protein>
    <submittedName>
        <fullName evidence="7">Related to DUF803 domain membrane protein</fullName>
    </submittedName>
</protein>
<proteinExistence type="predicted"/>
<feature type="compositionally biased region" description="Basic and acidic residues" evidence="5">
    <location>
        <begin position="704"/>
        <end position="717"/>
    </location>
</feature>
<feature type="compositionally biased region" description="Basic and acidic residues" evidence="5">
    <location>
        <begin position="664"/>
        <end position="691"/>
    </location>
</feature>
<dbReference type="EMBL" id="FJUW01000054">
    <property type="protein sequence ID" value="CZT10338.1"/>
    <property type="molecule type" value="Genomic_DNA"/>
</dbReference>
<feature type="transmembrane region" description="Helical" evidence="6">
    <location>
        <begin position="206"/>
        <end position="230"/>
    </location>
</feature>
<feature type="compositionally biased region" description="Gly residues" evidence="5">
    <location>
        <begin position="746"/>
        <end position="758"/>
    </location>
</feature>
<reference evidence="8" key="1">
    <citation type="submission" date="2016-03" db="EMBL/GenBank/DDBJ databases">
        <authorList>
            <person name="Ploux O."/>
        </authorList>
    </citation>
    <scope>NUCLEOTIDE SEQUENCE [LARGE SCALE GENOMIC DNA]</scope>
    <source>
        <strain evidence="8">UK7</strain>
    </source>
</reference>
<feature type="transmembrane region" description="Helical" evidence="6">
    <location>
        <begin position="174"/>
        <end position="194"/>
    </location>
</feature>
<dbReference type="AlphaFoldDB" id="A0A1E1LIK7"/>
<feature type="region of interest" description="Disordered" evidence="5">
    <location>
        <begin position="416"/>
        <end position="470"/>
    </location>
</feature>
<feature type="transmembrane region" description="Helical" evidence="6">
    <location>
        <begin position="108"/>
        <end position="129"/>
    </location>
</feature>
<feature type="transmembrane region" description="Helical" evidence="6">
    <location>
        <begin position="273"/>
        <end position="297"/>
    </location>
</feature>
<dbReference type="InterPro" id="IPR008521">
    <property type="entry name" value="Mg_trans_NIPA"/>
</dbReference>
<dbReference type="SUPFAM" id="SSF103481">
    <property type="entry name" value="Multidrug resistance efflux transporter EmrE"/>
    <property type="match status" value="1"/>
</dbReference>
<dbReference type="InParanoid" id="A0A1E1LIK7"/>
<sequence>MDQTAHALLAANLIYSRAESNTTANGITKQSRPPVYKAIGIALAIGSGVFIGISFVLKKIGLLRANEKYAEVAGEGYGYLKNVFWWGGMTLMILGEVMNAGAYAFVDAILVAPMGALSVVVTTILSAIFLKERLSLVGKIGCFLCILGSVVIAMNSPSESSVANIQEMQHFVIAPGFLSFAGVVLIGCAVLIFWAGPRYGKKSMFVYLSICSLMGGLSVVATQGLGAAIVAQIGGKPQFNQWFIYVLLVFVVFTLVTEIIYLNKALNLFNAALVTPTYYVIFTSCTIITSVILFRGFKGTPTSIITVVLGFFTICAGVVLLQLSKSAKDVPDAAVFSGDLDQVRTIAEQEQSEMEPKADAIRGAAAIVRRFSQVRDKNELAEAKRLHEEKQQDLEPIGENEHIEWDGLRRRRTTYGSNSVRSRHNTTPFPDFESHPQTPVQHPPLGMSRFPSESDLEDEERPNTGSSMSFFARARSIVGPRSRNSTHTQSHVQSPMHPVPLTEINLPGGNAYYGHPDQIDALTYGMPTGKTEYQGAGERHITIVEGHEPRLNSSGSLHPSVGPTPPPHSARRQFSFQNIFRKGQSQAQQSTPEENQHQAQSRSPMVRQGLGSRRGSTPAGKGATEEERLGLVKGDTNSSTRLPGPGPVYDDEEEEDGSSSSGWGDDKARMRSDSEVSRDLTSRAVRADKGLEAAGDVGGSQSRSRNEEESFYEEQRRKWAKGGGSTGRELPPPPPDEEDDMRGGLRSAGGRGRGGAFI</sequence>
<dbReference type="Pfam" id="PF05653">
    <property type="entry name" value="Mg_trans_NIPA"/>
    <property type="match status" value="1"/>
</dbReference>